<dbReference type="Gene3D" id="1.10.3380.10">
    <property type="entry name" value="Sec63 N-terminal domain-like domain"/>
    <property type="match status" value="1"/>
</dbReference>
<dbReference type="Pfam" id="PF00270">
    <property type="entry name" value="DEAD"/>
    <property type="match status" value="1"/>
</dbReference>
<dbReference type="PANTHER" id="PTHR47835:SF3">
    <property type="entry name" value="HELICASE FOR MEIOSIS 1"/>
    <property type="match status" value="1"/>
</dbReference>
<evidence type="ECO:0000256" key="4">
    <source>
        <dbReference type="ARBA" id="ARBA00022723"/>
    </source>
</evidence>
<keyword evidence="10" id="KW-0560">Oxidoreductase</keyword>
<keyword evidence="5" id="KW-0547">Nucleotide-binding</keyword>
<dbReference type="Gene3D" id="3.40.50.300">
    <property type="entry name" value="P-loop containing nucleotide triphosphate hydrolases"/>
    <property type="match status" value="2"/>
</dbReference>
<dbReference type="InterPro" id="IPR052247">
    <property type="entry name" value="Meiotic_Crossover_Helicase"/>
</dbReference>
<dbReference type="FunFam" id="1.10.3380.10:FF:000008">
    <property type="entry name" value="DExH-box ATP-dependent RNA helicase DExH17"/>
    <property type="match status" value="1"/>
</dbReference>
<reference evidence="21" key="1">
    <citation type="submission" date="2020-06" db="EMBL/GenBank/DDBJ databases">
        <authorList>
            <person name="Li T."/>
            <person name="Hu X."/>
            <person name="Zhang T."/>
            <person name="Song X."/>
            <person name="Zhang H."/>
            <person name="Dai N."/>
            <person name="Sheng W."/>
            <person name="Hou X."/>
            <person name="Wei L."/>
        </authorList>
    </citation>
    <scope>NUCLEOTIDE SEQUENCE</scope>
    <source>
        <strain evidence="21">G01</strain>
        <tissue evidence="21">Leaf</tissue>
    </source>
</reference>
<dbReference type="PROSITE" id="PS51194">
    <property type="entry name" value="HELICASE_CTER"/>
    <property type="match status" value="1"/>
</dbReference>
<evidence type="ECO:0000256" key="12">
    <source>
        <dbReference type="ARBA" id="ARBA00023235"/>
    </source>
</evidence>
<dbReference type="GO" id="GO:0043138">
    <property type="term" value="F:3'-5' DNA helicase activity"/>
    <property type="evidence" value="ECO:0007669"/>
    <property type="project" value="UniProtKB-EC"/>
</dbReference>
<keyword evidence="6" id="KW-0378">Hydrolase</keyword>
<dbReference type="InterPro" id="IPR001650">
    <property type="entry name" value="Helicase_C-like"/>
</dbReference>
<comment type="caution">
    <text evidence="21">The sequence shown here is derived from an EMBL/GenBank/DDBJ whole genome shotgun (WGS) entry which is preliminary data.</text>
</comment>
<feature type="region of interest" description="Disordered" evidence="17">
    <location>
        <begin position="1"/>
        <end position="62"/>
    </location>
</feature>
<comment type="catalytic activity">
    <reaction evidence="14">
        <text>Couples ATP hydrolysis with the unwinding of duplex DNA by translocating in the 3'-5' direction.</text>
        <dbReference type="EC" id="5.6.2.4"/>
    </reaction>
</comment>
<dbReference type="Gene3D" id="2.60.120.620">
    <property type="entry name" value="q2cbj1_9rhob like domain"/>
    <property type="match status" value="1"/>
</dbReference>
<comment type="cofactor">
    <cofactor evidence="1">
        <name>L-ascorbate</name>
        <dbReference type="ChEBI" id="CHEBI:38290"/>
    </cofactor>
</comment>
<dbReference type="GO" id="GO:0005506">
    <property type="term" value="F:iron ion binding"/>
    <property type="evidence" value="ECO:0007669"/>
    <property type="project" value="InterPro"/>
</dbReference>
<dbReference type="EC" id="5.6.2.4" evidence="15"/>
<dbReference type="SUPFAM" id="SSF158702">
    <property type="entry name" value="Sec63 N-terminal domain-like"/>
    <property type="match status" value="1"/>
</dbReference>
<dbReference type="InterPro" id="IPR004179">
    <property type="entry name" value="Sec63-dom"/>
</dbReference>
<dbReference type="SMART" id="SM00702">
    <property type="entry name" value="P4Hc"/>
    <property type="match status" value="1"/>
</dbReference>
<dbReference type="InterPro" id="IPR036388">
    <property type="entry name" value="WH-like_DNA-bd_sf"/>
</dbReference>
<feature type="domain" description="Fe2OG dioxygenase" evidence="20">
    <location>
        <begin position="252"/>
        <end position="351"/>
    </location>
</feature>
<dbReference type="GO" id="GO:0005524">
    <property type="term" value="F:ATP binding"/>
    <property type="evidence" value="ECO:0007669"/>
    <property type="project" value="UniProtKB-KW"/>
</dbReference>
<evidence type="ECO:0000259" key="19">
    <source>
        <dbReference type="PROSITE" id="PS51194"/>
    </source>
</evidence>
<dbReference type="Pfam" id="PF25238">
    <property type="entry name" value="OGFOD2-like"/>
    <property type="match status" value="1"/>
</dbReference>
<dbReference type="GO" id="GO:0031418">
    <property type="term" value="F:L-ascorbic acid binding"/>
    <property type="evidence" value="ECO:0007669"/>
    <property type="project" value="InterPro"/>
</dbReference>
<evidence type="ECO:0000256" key="8">
    <source>
        <dbReference type="ARBA" id="ARBA00022840"/>
    </source>
</evidence>
<evidence type="ECO:0000256" key="16">
    <source>
        <dbReference type="ARBA" id="ARBA00048988"/>
    </source>
</evidence>
<dbReference type="GO" id="GO:0051321">
    <property type="term" value="P:meiotic cell cycle"/>
    <property type="evidence" value="ECO:0007669"/>
    <property type="project" value="UniProtKB-KW"/>
</dbReference>
<dbReference type="GO" id="GO:0016705">
    <property type="term" value="F:oxidoreductase activity, acting on paired donors, with incorporation or reduction of molecular oxygen"/>
    <property type="evidence" value="ECO:0007669"/>
    <property type="project" value="InterPro"/>
</dbReference>
<evidence type="ECO:0000256" key="6">
    <source>
        <dbReference type="ARBA" id="ARBA00022801"/>
    </source>
</evidence>
<dbReference type="InterPro" id="IPR005123">
    <property type="entry name" value="Oxoglu/Fe-dep_dioxygenase_dom"/>
</dbReference>
<reference evidence="21" key="2">
    <citation type="journal article" date="2024" name="Plant">
        <title>Genomic evolution and insights into agronomic trait innovations of Sesamum species.</title>
        <authorList>
            <person name="Miao H."/>
            <person name="Wang L."/>
            <person name="Qu L."/>
            <person name="Liu H."/>
            <person name="Sun Y."/>
            <person name="Le M."/>
            <person name="Wang Q."/>
            <person name="Wei S."/>
            <person name="Zheng Y."/>
            <person name="Lin W."/>
            <person name="Duan Y."/>
            <person name="Cao H."/>
            <person name="Xiong S."/>
            <person name="Wang X."/>
            <person name="Wei L."/>
            <person name="Li C."/>
            <person name="Ma Q."/>
            <person name="Ju M."/>
            <person name="Zhao R."/>
            <person name="Li G."/>
            <person name="Mu C."/>
            <person name="Tian Q."/>
            <person name="Mei H."/>
            <person name="Zhang T."/>
            <person name="Gao T."/>
            <person name="Zhang H."/>
        </authorList>
    </citation>
    <scope>NUCLEOTIDE SEQUENCE</scope>
    <source>
        <strain evidence="21">G01</strain>
    </source>
</reference>
<dbReference type="CDD" id="cd18023">
    <property type="entry name" value="DEXHc_HFM1"/>
    <property type="match status" value="1"/>
</dbReference>
<evidence type="ECO:0000256" key="2">
    <source>
        <dbReference type="ARBA" id="ARBA00008894"/>
    </source>
</evidence>
<dbReference type="SMART" id="SM00973">
    <property type="entry name" value="Sec63"/>
    <property type="match status" value="1"/>
</dbReference>
<dbReference type="Gene3D" id="1.10.10.10">
    <property type="entry name" value="Winged helix-like DNA-binding domain superfamily/Winged helix DNA-binding domain"/>
    <property type="match status" value="1"/>
</dbReference>
<evidence type="ECO:0000256" key="7">
    <source>
        <dbReference type="ARBA" id="ARBA00022806"/>
    </source>
</evidence>
<keyword evidence="13" id="KW-0469">Meiosis</keyword>
<evidence type="ECO:0000259" key="20">
    <source>
        <dbReference type="PROSITE" id="PS51471"/>
    </source>
</evidence>
<keyword evidence="11" id="KW-0408">Iron</keyword>
<dbReference type="PROSITE" id="PS51192">
    <property type="entry name" value="HELICASE_ATP_BIND_1"/>
    <property type="match status" value="1"/>
</dbReference>
<evidence type="ECO:0000256" key="3">
    <source>
        <dbReference type="ARBA" id="ARBA00010140"/>
    </source>
</evidence>
<organism evidence="21">
    <name type="scientific">Sesamum angustifolium</name>
    <dbReference type="NCBI Taxonomy" id="2727405"/>
    <lineage>
        <taxon>Eukaryota</taxon>
        <taxon>Viridiplantae</taxon>
        <taxon>Streptophyta</taxon>
        <taxon>Embryophyta</taxon>
        <taxon>Tracheophyta</taxon>
        <taxon>Spermatophyta</taxon>
        <taxon>Magnoliopsida</taxon>
        <taxon>eudicotyledons</taxon>
        <taxon>Gunneridae</taxon>
        <taxon>Pentapetalae</taxon>
        <taxon>asterids</taxon>
        <taxon>lamiids</taxon>
        <taxon>Lamiales</taxon>
        <taxon>Pedaliaceae</taxon>
        <taxon>Sesamum</taxon>
    </lineage>
</organism>
<comment type="catalytic activity">
    <reaction evidence="16">
        <text>ATP + H2O = ADP + phosphate + H(+)</text>
        <dbReference type="Rhea" id="RHEA:13065"/>
        <dbReference type="ChEBI" id="CHEBI:15377"/>
        <dbReference type="ChEBI" id="CHEBI:15378"/>
        <dbReference type="ChEBI" id="CHEBI:30616"/>
        <dbReference type="ChEBI" id="CHEBI:43474"/>
        <dbReference type="ChEBI" id="CHEBI:456216"/>
        <dbReference type="EC" id="5.6.2.4"/>
    </reaction>
</comment>
<dbReference type="InterPro" id="IPR006620">
    <property type="entry name" value="Pro_4_hyd_alph"/>
</dbReference>
<dbReference type="EMBL" id="JACGWK010000001">
    <property type="protein sequence ID" value="KAL0380814.1"/>
    <property type="molecule type" value="Genomic_DNA"/>
</dbReference>
<feature type="domain" description="Helicase ATP-binding" evidence="18">
    <location>
        <begin position="439"/>
        <end position="634"/>
    </location>
</feature>
<evidence type="ECO:0000313" key="21">
    <source>
        <dbReference type="EMBL" id="KAL0380814.1"/>
    </source>
</evidence>
<dbReference type="SUPFAM" id="SSF52540">
    <property type="entry name" value="P-loop containing nucleoside triphosphate hydrolases"/>
    <property type="match status" value="2"/>
</dbReference>
<dbReference type="SMART" id="SM00487">
    <property type="entry name" value="DEXDc"/>
    <property type="match status" value="1"/>
</dbReference>
<keyword evidence="12" id="KW-0413">Isomerase</keyword>
<sequence length="1574" mass="179113">MSLDGATTPGAGDGRPDPAGGSQSGHANGSINGAGQQNGVVAPPPTYLTHRLRLNPNSDHRPDNYEDLELDFSPMVFSSLERYLPPNLLLQPREVKVNYMREILVRYYPESERVRIQKHREYRQKIISNYQRLHRELYTMHAANFFIPSFLKAINENTEQGFRNIMSEPSPGVFTFEMLQPRFCEMLLAEVENFEKWVHETKFRIMRPNTMNKYGAVLDDFGMETMLDKLMEDFIRPISKIFFAEVGGSTLDAHHGFVLEYGMDRDVDLGFHVDDSEVTLNVCLGKQFSGGELFFRGVRCEKHVNTETQSEEIFDYSHVPGRAVLHRGRHRHGARATTSGNRINLLLWCRSSVFRELRKYQKDFSSWCTECQREKKERQRQSVAATKLDDLLKYDRAGHENMSSCMDTYALKAVSDLPAPFHSAFSFRYFNSLQSECFSTCFLSDVNMVISAPTGSGKTVLFELCVMRLLSKFISGDGKFTHLKGTLKTIYIAPSKALVQEKLRDWTKKLGPLGINCLELTGDNEYYSIKSIQDTDIILTTPEKFDAVTRYRIKDGGLSFFSDIALVLIDEVHLLNDPRGAALEAIISRIKILSCNPEMQSSPLSLVRFLAVSATIPNINDLAEWLLAPAQGVKRFGEEMRPVKLTTKVFGYTPAKNDFLFEKMSKSSVFSDNELYVLIIQRLQNYIFNLLMQFSGGKSALIFCSTRKGAQEAAQVLSQTAMTFGHSNPFIKSREQQERLREASLLCSDKQMQSYILYGVAYHNGGLSLKDRNLIEGLFLNGDIQILCTTNTLAHGINLPAHTVVIKSTQHLYVSELFPSTFLSPNTSSQWANKQDIWISSVNIMPIVSSNKEKGIYMEYERSMILQVHLYENLLNGCEMVESQLLPCVTEHLTAEIVQSTISDITRAIEWMKCSYLYNPENYSILKGLPGNRIEKHLQEICVQKVKELSEYQMVWTDEDGFLLKPLEPGRLMTKYYLKFDTMKHIIQVPPNCSIEDILHIICRAEEIAWIQLRRNEKKFLNDINNDKDGRLRFHILDDKGKRKKRIQTREDKIFVLVNDCLTGDPLVRDLSMSQDVISICSNGSRIAKCMKEYFMFKKSYKGALNSTVIAKCLHQKLWNDSPYLLKQLPGIGMVTAKALYSMGVMSFETLFEADPRKIELVTGRKYPFGNHIKESLLTLPPKIEMAVQEVEDQRIGMSKLLITLTRLSQPAQSTKRHYADMMVSIEEDNLILFYEKIRLEEFSSPYSATVLFSSPKQGKLTIKADLIFEEFIGIDLHRKVIITRPVDLNVIHKYRPKELSFNPKDVHIIKDDKDETSVTASKKCHYSNELIENSVSMPSFKLIDEELEDDKPVIETEDDDCKIITERTVFDHIRKKAKTLPFLPMPNDTCLPSLEAFTLIRKRTRERHLELDNDIEVLEVQESRVIQHPKLTEPEPNVHVINGDDPTDISDGSYNLMDTEILCGEGTLATEHQSAESGTLTEETFLGHTTKMPQNYPVFGNSRTADSTVLTLDCGTSHMQGNDTQSPLSSGDNDVIELLSPSLQKGHLCSLAIAGEVKKEDSFLGFQSVFSFL</sequence>
<evidence type="ECO:0000256" key="13">
    <source>
        <dbReference type="ARBA" id="ARBA00023254"/>
    </source>
</evidence>
<dbReference type="Pfam" id="PF23445">
    <property type="entry name" value="WHD_SNRNP200"/>
    <property type="match status" value="1"/>
</dbReference>
<dbReference type="GO" id="GO:0016787">
    <property type="term" value="F:hydrolase activity"/>
    <property type="evidence" value="ECO:0007669"/>
    <property type="project" value="UniProtKB-KW"/>
</dbReference>
<keyword evidence="7 21" id="KW-0347">Helicase</keyword>
<dbReference type="GO" id="GO:0003676">
    <property type="term" value="F:nucleic acid binding"/>
    <property type="evidence" value="ECO:0007669"/>
    <property type="project" value="InterPro"/>
</dbReference>
<dbReference type="Pfam" id="PF00271">
    <property type="entry name" value="Helicase_C"/>
    <property type="match status" value="1"/>
</dbReference>
<dbReference type="GO" id="GO:0051213">
    <property type="term" value="F:dioxygenase activity"/>
    <property type="evidence" value="ECO:0007669"/>
    <property type="project" value="UniProtKB-KW"/>
</dbReference>
<evidence type="ECO:0000256" key="9">
    <source>
        <dbReference type="ARBA" id="ARBA00022964"/>
    </source>
</evidence>
<feature type="domain" description="Helicase C-terminal" evidence="19">
    <location>
        <begin position="682"/>
        <end position="886"/>
    </location>
</feature>
<evidence type="ECO:0000256" key="14">
    <source>
        <dbReference type="ARBA" id="ARBA00034617"/>
    </source>
</evidence>
<evidence type="ECO:0000256" key="15">
    <source>
        <dbReference type="ARBA" id="ARBA00034808"/>
    </source>
</evidence>
<evidence type="ECO:0000256" key="17">
    <source>
        <dbReference type="SAM" id="MobiDB-lite"/>
    </source>
</evidence>
<evidence type="ECO:0000256" key="10">
    <source>
        <dbReference type="ARBA" id="ARBA00023002"/>
    </source>
</evidence>
<comment type="similarity">
    <text evidence="2">Belongs to the disease resistance NB-LRR family.</text>
</comment>
<accession>A0AAW2RL89</accession>
<dbReference type="InterPro" id="IPR011545">
    <property type="entry name" value="DEAD/DEAH_box_helicase_dom"/>
</dbReference>
<dbReference type="Pfam" id="PF02889">
    <property type="entry name" value="Sec63"/>
    <property type="match status" value="1"/>
</dbReference>
<dbReference type="InterPro" id="IPR057842">
    <property type="entry name" value="WH_MER3"/>
</dbReference>
<evidence type="ECO:0000256" key="5">
    <source>
        <dbReference type="ARBA" id="ARBA00022741"/>
    </source>
</evidence>
<name>A0AAW2RL89_9LAMI</name>
<protein>
    <recommendedName>
        <fullName evidence="15">DNA 3'-5' helicase</fullName>
        <ecNumber evidence="15">5.6.2.4</ecNumber>
    </recommendedName>
</protein>
<proteinExistence type="inferred from homology"/>
<comment type="similarity">
    <text evidence="3">Belongs to the helicase family. SKI2 subfamily.</text>
</comment>
<evidence type="ECO:0000256" key="11">
    <source>
        <dbReference type="ARBA" id="ARBA00023004"/>
    </source>
</evidence>
<evidence type="ECO:0000259" key="18">
    <source>
        <dbReference type="PROSITE" id="PS51192"/>
    </source>
</evidence>
<feature type="compositionally biased region" description="Polar residues" evidence="17">
    <location>
        <begin position="24"/>
        <end position="39"/>
    </location>
</feature>
<keyword evidence="8" id="KW-0067">ATP-binding</keyword>
<evidence type="ECO:0000256" key="1">
    <source>
        <dbReference type="ARBA" id="ARBA00001961"/>
    </source>
</evidence>
<dbReference type="PANTHER" id="PTHR47835">
    <property type="entry name" value="HFM1, ATP DEPENDENT DNA HELICASE HOMOLOG"/>
    <property type="match status" value="1"/>
</dbReference>
<dbReference type="InterPro" id="IPR014001">
    <property type="entry name" value="Helicase_ATP-bd"/>
</dbReference>
<dbReference type="PROSITE" id="PS51471">
    <property type="entry name" value="FE2OG_OXY"/>
    <property type="match status" value="1"/>
</dbReference>
<keyword evidence="9" id="KW-0223">Dioxygenase</keyword>
<gene>
    <name evidence="21" type="ORF">Sangu_0145700</name>
</gene>
<dbReference type="InterPro" id="IPR027417">
    <property type="entry name" value="P-loop_NTPase"/>
</dbReference>
<keyword evidence="4" id="KW-0479">Metal-binding</keyword>